<comment type="caution">
    <text evidence="2">The sequence shown here is derived from an EMBL/GenBank/DDBJ whole genome shotgun (WGS) entry which is preliminary data.</text>
</comment>
<evidence type="ECO:0000313" key="2">
    <source>
        <dbReference type="EMBL" id="GIH02523.1"/>
    </source>
</evidence>
<reference evidence="2" key="1">
    <citation type="submission" date="2021-01" db="EMBL/GenBank/DDBJ databases">
        <title>Whole genome shotgun sequence of Rhizocola hellebori NBRC 109834.</title>
        <authorList>
            <person name="Komaki H."/>
            <person name="Tamura T."/>
        </authorList>
    </citation>
    <scope>NUCLEOTIDE SEQUENCE</scope>
    <source>
        <strain evidence="2">NBRC 109834</strain>
    </source>
</reference>
<dbReference type="AlphaFoldDB" id="A0A8J3Q296"/>
<feature type="region of interest" description="Disordered" evidence="1">
    <location>
        <begin position="467"/>
        <end position="500"/>
    </location>
</feature>
<gene>
    <name evidence="2" type="ORF">Rhe02_05900</name>
</gene>
<accession>A0A8J3Q296</accession>
<organism evidence="2 3">
    <name type="scientific">Rhizocola hellebori</name>
    <dbReference type="NCBI Taxonomy" id="1392758"/>
    <lineage>
        <taxon>Bacteria</taxon>
        <taxon>Bacillati</taxon>
        <taxon>Actinomycetota</taxon>
        <taxon>Actinomycetes</taxon>
        <taxon>Micromonosporales</taxon>
        <taxon>Micromonosporaceae</taxon>
        <taxon>Rhizocola</taxon>
    </lineage>
</organism>
<dbReference type="EMBL" id="BONY01000002">
    <property type="protein sequence ID" value="GIH02523.1"/>
    <property type="molecule type" value="Genomic_DNA"/>
</dbReference>
<feature type="compositionally biased region" description="Basic and acidic residues" evidence="1">
    <location>
        <begin position="490"/>
        <end position="500"/>
    </location>
</feature>
<proteinExistence type="predicted"/>
<dbReference type="RefSeq" id="WP_203906458.1">
    <property type="nucleotide sequence ID" value="NZ_BONY01000002.1"/>
</dbReference>
<dbReference type="Proteomes" id="UP000612899">
    <property type="component" value="Unassembled WGS sequence"/>
</dbReference>
<protein>
    <submittedName>
        <fullName evidence="2">Uncharacterized protein</fullName>
    </submittedName>
</protein>
<evidence type="ECO:0000256" key="1">
    <source>
        <dbReference type="SAM" id="MobiDB-lite"/>
    </source>
</evidence>
<keyword evidence="3" id="KW-1185">Reference proteome</keyword>
<sequence>MSTLTSYARALAAETGQAKRLGTVRHLHVHDRPLVIVPLTLAGETNAPVAAMAGSQHDKPTVIVAGQPRMRSKRLDFAAELAEVVLPFITECAQRIEYVPTGRDGSEMRTRMADAPQLWVPNPGGISYLRMLGRMTRLRKTVGEYAVPLPVPEMGKWLTWFAEQSEFADTSLLQATTRALSGVWATGQSSVEDGNLAALMAWIAPPPGQSGAQAARRAEDPVTCPPAGPSTDPTFDAVVLKPALDAIDKATSDAARARLLQRLADDLTGQLQPTWDLVWQAIEALRAIPAGNHVPHRWERDRDNFGGYYQHLASDGRPQARRDNAERSARRLNDLERRLALYDAQRAFDDPMVMAEYRMGGDAFCGNVIHAEPDRTVKPGNRRQLRPLIVVQTTDPLRLLPGDADLTDQQRPKQTATILDVQHSGTATHVTLELSGSMGRGLTATPGSVPERGGTVTYSRLRTGYSAPGAFPDRDSIPWTHGGPPAQHIATEDDAREEWS</sequence>
<name>A0A8J3Q296_9ACTN</name>
<evidence type="ECO:0000313" key="3">
    <source>
        <dbReference type="Proteomes" id="UP000612899"/>
    </source>
</evidence>